<dbReference type="InterPro" id="IPR008327">
    <property type="entry name" value="Sig_transdc_resp-reg_antiterm"/>
</dbReference>
<evidence type="ECO:0000259" key="1">
    <source>
        <dbReference type="PROSITE" id="PS50921"/>
    </source>
</evidence>
<dbReference type="EMBL" id="DVHH01000128">
    <property type="protein sequence ID" value="HIR54952.1"/>
    <property type="molecule type" value="Genomic_DNA"/>
</dbReference>
<dbReference type="Gene3D" id="3.40.50.2300">
    <property type="match status" value="1"/>
</dbReference>
<dbReference type="AlphaFoldDB" id="A0A9D1IZ26"/>
<dbReference type="InterPro" id="IPR011006">
    <property type="entry name" value="CheY-like_superfamily"/>
</dbReference>
<gene>
    <name evidence="2" type="ORF">IAD36_05060</name>
</gene>
<evidence type="ECO:0000313" key="3">
    <source>
        <dbReference type="Proteomes" id="UP000824238"/>
    </source>
</evidence>
<dbReference type="Proteomes" id="UP000824238">
    <property type="component" value="Unassembled WGS sequence"/>
</dbReference>
<dbReference type="InterPro" id="IPR036388">
    <property type="entry name" value="WH-like_DNA-bd_sf"/>
</dbReference>
<dbReference type="Gene3D" id="1.10.10.10">
    <property type="entry name" value="Winged helix-like DNA-binding domain superfamily/Winged helix DNA-binding domain"/>
    <property type="match status" value="1"/>
</dbReference>
<reference evidence="2" key="2">
    <citation type="journal article" date="2021" name="PeerJ">
        <title>Extensive microbial diversity within the chicken gut microbiome revealed by metagenomics and culture.</title>
        <authorList>
            <person name="Gilroy R."/>
            <person name="Ravi A."/>
            <person name="Getino M."/>
            <person name="Pursley I."/>
            <person name="Horton D.L."/>
            <person name="Alikhan N.F."/>
            <person name="Baker D."/>
            <person name="Gharbi K."/>
            <person name="Hall N."/>
            <person name="Watson M."/>
            <person name="Adriaenssens E.M."/>
            <person name="Foster-Nyarko E."/>
            <person name="Jarju S."/>
            <person name="Secka A."/>
            <person name="Antonio M."/>
            <person name="Oren A."/>
            <person name="Chaudhuri R.R."/>
            <person name="La Ragione R."/>
            <person name="Hildebrand F."/>
            <person name="Pallen M.J."/>
        </authorList>
    </citation>
    <scope>NUCLEOTIDE SEQUENCE</scope>
    <source>
        <strain evidence="2">ChiGjej3B3-7149</strain>
    </source>
</reference>
<proteinExistence type="predicted"/>
<dbReference type="SUPFAM" id="SSF52172">
    <property type="entry name" value="CheY-like"/>
    <property type="match status" value="1"/>
</dbReference>
<comment type="caution">
    <text evidence="2">The sequence shown here is derived from an EMBL/GenBank/DDBJ whole genome shotgun (WGS) entry which is preliminary data.</text>
</comment>
<reference evidence="2" key="1">
    <citation type="submission" date="2020-10" db="EMBL/GenBank/DDBJ databases">
        <authorList>
            <person name="Gilroy R."/>
        </authorList>
    </citation>
    <scope>NUCLEOTIDE SEQUENCE</scope>
    <source>
        <strain evidence="2">ChiGjej3B3-7149</strain>
    </source>
</reference>
<sequence length="194" mass="22232">MVFRERSYGVLVVSASEKFNSAMRELLPMTDFWPVDYAASVSEARRRLLDTEYDLVLINAPLPDDFGARLATGLCADTGAGVLLFVKAAQYEEVCAKVLEQGVMTIPKPAPAQVVRQSLRVLCATRERLRRMEERQASVEEKIEEIRLVNRAKWLLIERLGMTEAEAHRYIEKQSMDQRIPRRELAENIIKTYE</sequence>
<name>A0A9D1IZ26_9FIRM</name>
<dbReference type="GO" id="GO:0003723">
    <property type="term" value="F:RNA binding"/>
    <property type="evidence" value="ECO:0007669"/>
    <property type="project" value="InterPro"/>
</dbReference>
<evidence type="ECO:0000313" key="2">
    <source>
        <dbReference type="EMBL" id="HIR54952.1"/>
    </source>
</evidence>
<accession>A0A9D1IZ26</accession>
<feature type="domain" description="ANTAR" evidence="1">
    <location>
        <begin position="129"/>
        <end position="190"/>
    </location>
</feature>
<organism evidence="2 3">
    <name type="scientific">Candidatus Scatomorpha intestinigallinarum</name>
    <dbReference type="NCBI Taxonomy" id="2840923"/>
    <lineage>
        <taxon>Bacteria</taxon>
        <taxon>Bacillati</taxon>
        <taxon>Bacillota</taxon>
        <taxon>Clostridia</taxon>
        <taxon>Eubacteriales</taxon>
        <taxon>Candidatus Scatomorpha</taxon>
    </lineage>
</organism>
<dbReference type="SMART" id="SM01012">
    <property type="entry name" value="ANTAR"/>
    <property type="match status" value="1"/>
</dbReference>
<dbReference type="PIRSF" id="PIRSF036382">
    <property type="entry name" value="RR_antiterm"/>
    <property type="match status" value="1"/>
</dbReference>
<dbReference type="Pfam" id="PF03861">
    <property type="entry name" value="ANTAR"/>
    <property type="match status" value="1"/>
</dbReference>
<protein>
    <submittedName>
        <fullName evidence="2">ANTAR domain-containing protein</fullName>
    </submittedName>
</protein>
<dbReference type="InterPro" id="IPR005561">
    <property type="entry name" value="ANTAR"/>
</dbReference>
<dbReference type="PROSITE" id="PS50921">
    <property type="entry name" value="ANTAR"/>
    <property type="match status" value="1"/>
</dbReference>